<dbReference type="PANTHER" id="PTHR30173:SF43">
    <property type="entry name" value="ECF RNA POLYMERASE SIGMA FACTOR SIGI-RELATED"/>
    <property type="match status" value="1"/>
</dbReference>
<evidence type="ECO:0000313" key="9">
    <source>
        <dbReference type="Proteomes" id="UP000293342"/>
    </source>
</evidence>
<dbReference type="InterPro" id="IPR052704">
    <property type="entry name" value="ECF_Sigma-70_Domain"/>
</dbReference>
<dbReference type="Gene3D" id="1.10.1740.10">
    <property type="match status" value="1"/>
</dbReference>
<organism evidence="8 9">
    <name type="scientific">Kribbella capetownensis</name>
    <dbReference type="NCBI Taxonomy" id="1572659"/>
    <lineage>
        <taxon>Bacteria</taxon>
        <taxon>Bacillati</taxon>
        <taxon>Actinomycetota</taxon>
        <taxon>Actinomycetes</taxon>
        <taxon>Propionibacteriales</taxon>
        <taxon>Kribbellaceae</taxon>
        <taxon>Kribbella</taxon>
    </lineage>
</organism>
<evidence type="ECO:0000259" key="6">
    <source>
        <dbReference type="Pfam" id="PF04542"/>
    </source>
</evidence>
<dbReference type="InterPro" id="IPR013249">
    <property type="entry name" value="RNA_pol_sigma70_r4_t2"/>
</dbReference>
<dbReference type="InterPro" id="IPR014284">
    <property type="entry name" value="RNA_pol_sigma-70_dom"/>
</dbReference>
<dbReference type="InterPro" id="IPR032710">
    <property type="entry name" value="NTF2-like_dom_sf"/>
</dbReference>
<dbReference type="SUPFAM" id="SSF54427">
    <property type="entry name" value="NTF2-like"/>
    <property type="match status" value="1"/>
</dbReference>
<feature type="domain" description="RNA polymerase sigma-70 region 2" evidence="6">
    <location>
        <begin position="10"/>
        <end position="72"/>
    </location>
</feature>
<dbReference type="EMBL" id="SJKD01000017">
    <property type="protein sequence ID" value="TCC35287.1"/>
    <property type="molecule type" value="Genomic_DNA"/>
</dbReference>
<dbReference type="SUPFAM" id="SSF88659">
    <property type="entry name" value="Sigma3 and sigma4 domains of RNA polymerase sigma factors"/>
    <property type="match status" value="1"/>
</dbReference>
<dbReference type="RefSeq" id="WP_131519257.1">
    <property type="nucleotide sequence ID" value="NZ_SJKD01000017.1"/>
</dbReference>
<dbReference type="Pfam" id="PF04542">
    <property type="entry name" value="Sigma70_r2"/>
    <property type="match status" value="1"/>
</dbReference>
<dbReference type="Pfam" id="PF08281">
    <property type="entry name" value="Sigma70_r4_2"/>
    <property type="match status" value="1"/>
</dbReference>
<accession>A0A4R0IQJ9</accession>
<dbReference type="Gene3D" id="3.10.450.50">
    <property type="match status" value="1"/>
</dbReference>
<dbReference type="SUPFAM" id="SSF88946">
    <property type="entry name" value="Sigma2 domain of RNA polymerase sigma factors"/>
    <property type="match status" value="1"/>
</dbReference>
<keyword evidence="4" id="KW-0731">Sigma factor</keyword>
<dbReference type="PANTHER" id="PTHR30173">
    <property type="entry name" value="SIGMA 19 FACTOR"/>
    <property type="match status" value="1"/>
</dbReference>
<evidence type="ECO:0000256" key="1">
    <source>
        <dbReference type="ARBA" id="ARBA00010641"/>
    </source>
</evidence>
<evidence type="ECO:0000256" key="5">
    <source>
        <dbReference type="ARBA" id="ARBA00023163"/>
    </source>
</evidence>
<proteinExistence type="inferred from homology"/>
<comment type="similarity">
    <text evidence="1">Belongs to the sigma-70 factor family. ECF subfamily.</text>
</comment>
<protein>
    <submittedName>
        <fullName evidence="8">Sigma-70 family RNA polymerase sigma factor</fullName>
    </submittedName>
</protein>
<evidence type="ECO:0000256" key="3">
    <source>
        <dbReference type="ARBA" id="ARBA00023015"/>
    </source>
</evidence>
<dbReference type="InterPro" id="IPR013324">
    <property type="entry name" value="RNA_pol_sigma_r3/r4-like"/>
</dbReference>
<keyword evidence="9" id="KW-1185">Reference proteome</keyword>
<dbReference type="Gene3D" id="1.10.10.10">
    <property type="entry name" value="Winged helix-like DNA-binding domain superfamily/Winged helix DNA-binding domain"/>
    <property type="match status" value="1"/>
</dbReference>
<dbReference type="OrthoDB" id="3211555at2"/>
<sequence>MDDKYLAERFQDHRSHLRAVAYQMLGSLSDADDAVQEAWIRLDRSNAGAIRNLGGWLTTVVGRVCLDMLRTRVSRREETFPSHLPDPIVSRADHVDPEQQAMLADSVGLALLVVMETLTPAERLAFVLHDIFGLQFTEIATIADRSPGAVMQLASRARRRVRGVAVTPDVDLAQQRELVGAFLAATRDGDLGVMIATLAPDVVLRVDRDGGIREVRGASAVAEGALTFSWLASYALHVTVNGVAGIVTVLNDELISMTACTVRLGKIVALDIFADRKRLSDLELTWSSPRTCDVAEICS</sequence>
<evidence type="ECO:0000259" key="7">
    <source>
        <dbReference type="Pfam" id="PF08281"/>
    </source>
</evidence>
<dbReference type="InterPro" id="IPR013325">
    <property type="entry name" value="RNA_pol_sigma_r2"/>
</dbReference>
<reference evidence="8 9" key="1">
    <citation type="submission" date="2019-02" db="EMBL/GenBank/DDBJ databases">
        <title>Kribbella capetownensis sp. nov. and Kribbella speibonae sp. nov., isolated from soil.</title>
        <authorList>
            <person name="Curtis S.M."/>
            <person name="Norton I."/>
            <person name="Everest G.J."/>
            <person name="Meyers P.R."/>
        </authorList>
    </citation>
    <scope>NUCLEOTIDE SEQUENCE [LARGE SCALE GENOMIC DNA]</scope>
    <source>
        <strain evidence="8 9">YM53</strain>
    </source>
</reference>
<dbReference type="InterPro" id="IPR007627">
    <property type="entry name" value="RNA_pol_sigma70_r2"/>
</dbReference>
<dbReference type="InterPro" id="IPR036388">
    <property type="entry name" value="WH-like_DNA-bd_sf"/>
</dbReference>
<evidence type="ECO:0000256" key="4">
    <source>
        <dbReference type="ARBA" id="ARBA00023082"/>
    </source>
</evidence>
<dbReference type="Proteomes" id="UP000293342">
    <property type="component" value="Unassembled WGS sequence"/>
</dbReference>
<dbReference type="AlphaFoldDB" id="A0A4R0IQJ9"/>
<evidence type="ECO:0000313" key="8">
    <source>
        <dbReference type="EMBL" id="TCC35287.1"/>
    </source>
</evidence>
<keyword evidence="5" id="KW-0804">Transcription</keyword>
<dbReference type="NCBIfam" id="TIGR02937">
    <property type="entry name" value="sigma70-ECF"/>
    <property type="match status" value="1"/>
</dbReference>
<comment type="subunit">
    <text evidence="2">Interacts transiently with the RNA polymerase catalytic core formed by RpoA, RpoB, RpoC and RpoZ (2 alpha, 1 beta, 1 beta' and 1 omega subunit) to form the RNA polymerase holoenzyme that can initiate transcription.</text>
</comment>
<dbReference type="GO" id="GO:0006352">
    <property type="term" value="P:DNA-templated transcription initiation"/>
    <property type="evidence" value="ECO:0007669"/>
    <property type="project" value="InterPro"/>
</dbReference>
<dbReference type="GO" id="GO:0003677">
    <property type="term" value="F:DNA binding"/>
    <property type="evidence" value="ECO:0007669"/>
    <property type="project" value="InterPro"/>
</dbReference>
<comment type="caution">
    <text evidence="8">The sequence shown here is derived from an EMBL/GenBank/DDBJ whole genome shotgun (WGS) entry which is preliminary data.</text>
</comment>
<keyword evidence="3" id="KW-0805">Transcription regulation</keyword>
<evidence type="ECO:0000256" key="2">
    <source>
        <dbReference type="ARBA" id="ARBA00011344"/>
    </source>
</evidence>
<feature type="domain" description="RNA polymerase sigma factor 70 region 4 type 2" evidence="7">
    <location>
        <begin position="110"/>
        <end position="160"/>
    </location>
</feature>
<name>A0A4R0IQJ9_9ACTN</name>
<gene>
    <name evidence="8" type="ORF">E0H75_41640</name>
</gene>
<dbReference type="GO" id="GO:0016987">
    <property type="term" value="F:sigma factor activity"/>
    <property type="evidence" value="ECO:0007669"/>
    <property type="project" value="UniProtKB-KW"/>
</dbReference>